<dbReference type="EMBL" id="JBEUOH010000006">
    <property type="protein sequence ID" value="KAL0893422.1"/>
    <property type="molecule type" value="Genomic_DNA"/>
</dbReference>
<feature type="region of interest" description="Disordered" evidence="1">
    <location>
        <begin position="303"/>
        <end position="380"/>
    </location>
</feature>
<accession>A0ABR3IB01</accession>
<feature type="compositionally biased region" description="Polar residues" evidence="1">
    <location>
        <begin position="323"/>
        <end position="336"/>
    </location>
</feature>
<gene>
    <name evidence="2" type="ORF">ABMA27_015007</name>
</gene>
<sequence length="380" mass="42829">MPKRKYEGESKEQRYARKLRKYEEKLEERRRKNRQRILYSSEEELNDTFEDDLEITIPPDDVELEILPRSSLECDNTIQADEHVIATATEGTATANGTDDNAGDAAPVSDIEPELLKALGEFEPEAVEWGDNVQEDIAKRFQLLLLHGLKKEAKEELTKKYLFPKNMSFAKAPTLNPEIAAMLTDSFRNRDKRMLNKQEQLGRALTALSSAMTALLKKSPDLPEVIRVLNDTGKLLADSHFTETESRRAMVIPLIDKSLIESFKDRKRDTTLFGDKLGDLVKNSRGIKRTGQLIQSAVATTSGSNLNWKGQPLRGRPPHRGAQNYQYRTGGQRNQYANRRRAPASAPTSARRQNTAPPPPARRPPQPAARPPPPPDRSNT</sequence>
<protein>
    <submittedName>
        <fullName evidence="2">Uncharacterized protein</fullName>
    </submittedName>
</protein>
<comment type="caution">
    <text evidence="2">The sequence shown here is derived from an EMBL/GenBank/DDBJ whole genome shotgun (WGS) entry which is preliminary data.</text>
</comment>
<evidence type="ECO:0000256" key="1">
    <source>
        <dbReference type="SAM" id="MobiDB-lite"/>
    </source>
</evidence>
<evidence type="ECO:0000313" key="3">
    <source>
        <dbReference type="Proteomes" id="UP001549920"/>
    </source>
</evidence>
<organism evidence="2 3">
    <name type="scientific">Loxostege sticticalis</name>
    <name type="common">Beet webworm moth</name>
    <dbReference type="NCBI Taxonomy" id="481309"/>
    <lineage>
        <taxon>Eukaryota</taxon>
        <taxon>Metazoa</taxon>
        <taxon>Ecdysozoa</taxon>
        <taxon>Arthropoda</taxon>
        <taxon>Hexapoda</taxon>
        <taxon>Insecta</taxon>
        <taxon>Pterygota</taxon>
        <taxon>Neoptera</taxon>
        <taxon>Endopterygota</taxon>
        <taxon>Lepidoptera</taxon>
        <taxon>Glossata</taxon>
        <taxon>Ditrysia</taxon>
        <taxon>Pyraloidea</taxon>
        <taxon>Crambidae</taxon>
        <taxon>Pyraustinae</taxon>
        <taxon>Loxostege</taxon>
    </lineage>
</organism>
<evidence type="ECO:0000313" key="2">
    <source>
        <dbReference type="EMBL" id="KAL0893422.1"/>
    </source>
</evidence>
<name>A0ABR3IB01_LOXSC</name>
<dbReference type="Proteomes" id="UP001549920">
    <property type="component" value="Unassembled WGS sequence"/>
</dbReference>
<keyword evidence="3" id="KW-1185">Reference proteome</keyword>
<feature type="compositionally biased region" description="Pro residues" evidence="1">
    <location>
        <begin position="356"/>
        <end position="380"/>
    </location>
</feature>
<dbReference type="PANTHER" id="PTHR34239">
    <property type="entry name" value="APPLE DOMAIN-CONTAINING PROTEIN"/>
    <property type="match status" value="1"/>
</dbReference>
<proteinExistence type="predicted"/>
<dbReference type="PANTHER" id="PTHR34239:SF2">
    <property type="entry name" value="TRANSPOSABLE ELEMENT P TRANSPOSASE_THAP9 CONSERVED DOMAIN-CONTAINING PROTEIN"/>
    <property type="match status" value="1"/>
</dbReference>
<feature type="compositionally biased region" description="Low complexity" evidence="1">
    <location>
        <begin position="343"/>
        <end position="355"/>
    </location>
</feature>
<reference evidence="2 3" key="1">
    <citation type="submission" date="2024-06" db="EMBL/GenBank/DDBJ databases">
        <title>A chromosome-level genome assembly of beet webworm, Loxostege sticticalis.</title>
        <authorList>
            <person name="Zhang Y."/>
        </authorList>
    </citation>
    <scope>NUCLEOTIDE SEQUENCE [LARGE SCALE GENOMIC DNA]</scope>
    <source>
        <strain evidence="2">AQ026</strain>
        <tissue evidence="2">Whole body</tissue>
    </source>
</reference>